<evidence type="ECO:0000313" key="3">
    <source>
        <dbReference type="EMBL" id="ACU73778.1"/>
    </source>
</evidence>
<dbReference type="KEGG" id="cai:Caci_4918"/>
<dbReference type="PANTHER" id="PTHR43569:SF2">
    <property type="entry name" value="AMIDOHYDROLASE-RELATED DOMAIN-CONTAINING PROTEIN"/>
    <property type="match status" value="1"/>
</dbReference>
<proteinExistence type="inferred from homology"/>
<name>C7Q342_CATAD</name>
<gene>
    <name evidence="3" type="ordered locus">Caci_4918</name>
</gene>
<reference evidence="3 4" key="1">
    <citation type="journal article" date="2009" name="Stand. Genomic Sci.">
        <title>Complete genome sequence of Catenulispora acidiphila type strain (ID 139908).</title>
        <authorList>
            <person name="Copeland A."/>
            <person name="Lapidus A."/>
            <person name="Glavina Del Rio T."/>
            <person name="Nolan M."/>
            <person name="Lucas S."/>
            <person name="Chen F."/>
            <person name="Tice H."/>
            <person name="Cheng J.F."/>
            <person name="Bruce D."/>
            <person name="Goodwin L."/>
            <person name="Pitluck S."/>
            <person name="Mikhailova N."/>
            <person name="Pati A."/>
            <person name="Ivanova N."/>
            <person name="Mavromatis K."/>
            <person name="Chen A."/>
            <person name="Palaniappan K."/>
            <person name="Chain P."/>
            <person name="Land M."/>
            <person name="Hauser L."/>
            <person name="Chang Y.J."/>
            <person name="Jeffries C.D."/>
            <person name="Chertkov O."/>
            <person name="Brettin T."/>
            <person name="Detter J.C."/>
            <person name="Han C."/>
            <person name="Ali Z."/>
            <person name="Tindall B.J."/>
            <person name="Goker M."/>
            <person name="Bristow J."/>
            <person name="Eisen J.A."/>
            <person name="Markowitz V."/>
            <person name="Hugenholtz P."/>
            <person name="Kyrpides N.C."/>
            <person name="Klenk H.P."/>
        </authorList>
    </citation>
    <scope>NUCLEOTIDE SEQUENCE [LARGE SCALE GENOMIC DNA]</scope>
    <source>
        <strain evidence="4">DSM 44928 / JCM 14897 / NBRC 102108 / NRRL B-24433 / ID139908</strain>
    </source>
</reference>
<dbReference type="InterPro" id="IPR006680">
    <property type="entry name" value="Amidohydro-rel"/>
</dbReference>
<dbReference type="GO" id="GO:0016787">
    <property type="term" value="F:hydrolase activity"/>
    <property type="evidence" value="ECO:0007669"/>
    <property type="project" value="UniProtKB-KW"/>
</dbReference>
<comment type="similarity">
    <text evidence="1">Belongs to the metallo-dependent hydrolases superfamily.</text>
</comment>
<dbReference type="AlphaFoldDB" id="C7Q342"/>
<dbReference type="EMBL" id="CP001700">
    <property type="protein sequence ID" value="ACU73778.1"/>
    <property type="molecule type" value="Genomic_DNA"/>
</dbReference>
<dbReference type="OrthoDB" id="5450317at2"/>
<sequence>MPRIDAHHHLWKLADRPQAWLDGPGTAAIRRDFTLADLRAETTAAKIDHTILIQVLPDLDETWDFLALAAGSDLVAGVVGWADLTAPVIPDVLAALRGVRGGDKLLGVRHLVQGEPDPAWLNRPDVRRGLKALAEADLVYDLLTVPHQLPAAIDTVRALPELTFVLDHLSKPPIASGDTEPWASRIRELAAEPNVFCKLSGMVTEADRDTWRIDDLRPYADTVLEAFGPSRVMFGSDWPVCLLAATYDEACHVAESLTAHLGSEERADVFGGTAVRAYGLAAEPE</sequence>
<evidence type="ECO:0000259" key="2">
    <source>
        <dbReference type="Pfam" id="PF04909"/>
    </source>
</evidence>
<dbReference type="PANTHER" id="PTHR43569">
    <property type="entry name" value="AMIDOHYDROLASE"/>
    <property type="match status" value="1"/>
</dbReference>
<dbReference type="SUPFAM" id="SSF51556">
    <property type="entry name" value="Metallo-dependent hydrolases"/>
    <property type="match status" value="1"/>
</dbReference>
<dbReference type="InterPro" id="IPR032466">
    <property type="entry name" value="Metal_Hydrolase"/>
</dbReference>
<dbReference type="RefSeq" id="WP_015793507.1">
    <property type="nucleotide sequence ID" value="NC_013131.1"/>
</dbReference>
<keyword evidence="4" id="KW-1185">Reference proteome</keyword>
<dbReference type="HOGENOM" id="CLU_044590_3_0_11"/>
<dbReference type="InParanoid" id="C7Q342"/>
<dbReference type="Gene3D" id="3.20.20.140">
    <property type="entry name" value="Metal-dependent hydrolases"/>
    <property type="match status" value="1"/>
</dbReference>
<dbReference type="InterPro" id="IPR052350">
    <property type="entry name" value="Metallo-dep_Lactonases"/>
</dbReference>
<dbReference type="Proteomes" id="UP000000851">
    <property type="component" value="Chromosome"/>
</dbReference>
<dbReference type="Pfam" id="PF04909">
    <property type="entry name" value="Amidohydro_2"/>
    <property type="match status" value="1"/>
</dbReference>
<feature type="domain" description="Amidohydrolase-related" evidence="2">
    <location>
        <begin position="4"/>
        <end position="280"/>
    </location>
</feature>
<dbReference type="eggNOG" id="COG3618">
    <property type="taxonomic scope" value="Bacteria"/>
</dbReference>
<accession>C7Q342</accession>
<dbReference type="STRING" id="479433.Caci_4918"/>
<evidence type="ECO:0000256" key="1">
    <source>
        <dbReference type="ARBA" id="ARBA00038310"/>
    </source>
</evidence>
<keyword evidence="3" id="KW-0378">Hydrolase</keyword>
<protein>
    <submittedName>
        <fullName evidence="3">Amidohydrolase 2</fullName>
    </submittedName>
</protein>
<organism evidence="3 4">
    <name type="scientific">Catenulispora acidiphila (strain DSM 44928 / JCM 14897 / NBRC 102108 / NRRL B-24433 / ID139908)</name>
    <dbReference type="NCBI Taxonomy" id="479433"/>
    <lineage>
        <taxon>Bacteria</taxon>
        <taxon>Bacillati</taxon>
        <taxon>Actinomycetota</taxon>
        <taxon>Actinomycetes</taxon>
        <taxon>Catenulisporales</taxon>
        <taxon>Catenulisporaceae</taxon>
        <taxon>Catenulispora</taxon>
    </lineage>
</organism>
<evidence type="ECO:0000313" key="4">
    <source>
        <dbReference type="Proteomes" id="UP000000851"/>
    </source>
</evidence>